<reference evidence="3 4" key="1">
    <citation type="journal article" date="2017" name="Genome Announc.">
        <title>Genome sequence of the saprophytic ascomycete Epicoccum nigrum ICMP 19927 strain isolated from New Zealand.</title>
        <authorList>
            <person name="Fokin M."/>
            <person name="Fleetwood D."/>
            <person name="Weir B.S."/>
            <person name="Villas-Boas S.G."/>
        </authorList>
    </citation>
    <scope>NUCLEOTIDE SEQUENCE [LARGE SCALE GENOMIC DNA]</scope>
    <source>
        <strain evidence="3 4">ICMP 19927</strain>
    </source>
</reference>
<feature type="region of interest" description="Disordered" evidence="2">
    <location>
        <begin position="266"/>
        <end position="323"/>
    </location>
</feature>
<feature type="region of interest" description="Disordered" evidence="2">
    <location>
        <begin position="202"/>
        <end position="229"/>
    </location>
</feature>
<feature type="coiled-coil region" evidence="1">
    <location>
        <begin position="163"/>
        <end position="190"/>
    </location>
</feature>
<sequence length="323" mass="36246">MEDQRERVDLQSFRRSSLGETAIAVTDGLAPLEATAPLSNGRRSRKAVTLSSHGPADETLSLQAPSQGLFIQFAQQNIMEAQPSTMEAQPSTMEAQPRKRRKIQARTKRLVHGPLTNVISRIEPPQSLSELAKHLPDVANELQSRLDKLDLVERRKKRSDTYRQALNNEVKSHKNDIAAIQGDIVRLQENHEDEFLKQMQDAVSTPLPSPTRPASSPPPTPRSPRTRNRHDADILRMKNHLALPQWTSRELVDTEIARLVEAKNATRVHVQSSPTQSPDKRQRTEDGFGSTGADTVESHPNRKRRRYVKEQSTPSILVETGDA</sequence>
<gene>
    <name evidence="3" type="ORF">B5807_06797</name>
</gene>
<protein>
    <submittedName>
        <fullName evidence="3">Uncharacterized protein</fullName>
    </submittedName>
</protein>
<evidence type="ECO:0000256" key="1">
    <source>
        <dbReference type="SAM" id="Coils"/>
    </source>
</evidence>
<keyword evidence="1" id="KW-0175">Coiled coil</keyword>
<keyword evidence="4" id="KW-1185">Reference proteome</keyword>
<feature type="compositionally biased region" description="Pro residues" evidence="2">
    <location>
        <begin position="207"/>
        <end position="222"/>
    </location>
</feature>
<name>A0A1Y2LYM6_EPING</name>
<proteinExistence type="predicted"/>
<feature type="region of interest" description="Disordered" evidence="2">
    <location>
        <begin position="35"/>
        <end position="58"/>
    </location>
</feature>
<organism evidence="3 4">
    <name type="scientific">Epicoccum nigrum</name>
    <name type="common">Soil fungus</name>
    <name type="synonym">Epicoccum purpurascens</name>
    <dbReference type="NCBI Taxonomy" id="105696"/>
    <lineage>
        <taxon>Eukaryota</taxon>
        <taxon>Fungi</taxon>
        <taxon>Dikarya</taxon>
        <taxon>Ascomycota</taxon>
        <taxon>Pezizomycotina</taxon>
        <taxon>Dothideomycetes</taxon>
        <taxon>Pleosporomycetidae</taxon>
        <taxon>Pleosporales</taxon>
        <taxon>Pleosporineae</taxon>
        <taxon>Didymellaceae</taxon>
        <taxon>Epicoccum</taxon>
    </lineage>
</organism>
<accession>A0A1Y2LYM6</accession>
<evidence type="ECO:0000256" key="2">
    <source>
        <dbReference type="SAM" id="MobiDB-lite"/>
    </source>
</evidence>
<dbReference type="Proteomes" id="UP000193240">
    <property type="component" value="Unassembled WGS sequence"/>
</dbReference>
<evidence type="ECO:0000313" key="3">
    <source>
        <dbReference type="EMBL" id="OSS48891.1"/>
    </source>
</evidence>
<dbReference type="EMBL" id="KZ107845">
    <property type="protein sequence ID" value="OSS48891.1"/>
    <property type="molecule type" value="Genomic_DNA"/>
</dbReference>
<dbReference type="AlphaFoldDB" id="A0A1Y2LYM6"/>
<evidence type="ECO:0000313" key="4">
    <source>
        <dbReference type="Proteomes" id="UP000193240"/>
    </source>
</evidence>
<dbReference type="InParanoid" id="A0A1Y2LYM6"/>